<evidence type="ECO:0000256" key="1">
    <source>
        <dbReference type="SAM" id="MobiDB-lite"/>
    </source>
</evidence>
<dbReference type="PANTHER" id="PTHR40940:SF1">
    <property type="entry name" value="PROTEIN BATD"/>
    <property type="match status" value="1"/>
</dbReference>
<name>A0ABT6MSA1_9GAMM</name>
<dbReference type="InterPro" id="IPR025738">
    <property type="entry name" value="BatD"/>
</dbReference>
<dbReference type="PROSITE" id="PS51257">
    <property type="entry name" value="PROKAR_LIPOPROTEIN"/>
    <property type="match status" value="1"/>
</dbReference>
<sequence length="547" mass="58079">MTPILRALACAILLLSCVPPAQAATRAWLDRDRIEVGETTTLNIETDQAGVRMPDFDALVPDFVLSGHSSSRGIERTGGRQRDRVLFAVALKPRRDGLMTIPALRVGNESTAPLQLTVAPASAAPARAGEPAFVEGEADSQEPYVQQSIGYTLRLYYATPLVSGQLDQPQPEGASMQRVGSDLQYTREVAGRRYTVVERRFLVVPERSGVLTIPGARFEGTGVGGFFDDMFGSGRRALRADGPPRILQVRPVPDGAPQPWLPLHALELRYLATPQAARAGDAVTVDIELVADGAAASQLPELRLPAIAGVQVLPEPAQVDESFEHGRLRTRMTRRFALVPAAAGPLQLPGPRVEWWDVRAGAARVASLPPLSLEVAAGDAPAVDGAPVVSVAGEAAPRAAGPWPWIAMMFALLWMATLAWALRRKAPVAVVAGGAPTAPVAGAQATSARELQRVLQVGDPGEVEQALRALASPAAASLDALSRMLGDEAQRDALHQLQLARWADGDLGTARAALRTAFARGPAWRDPGPPGEPGEDLLPPLYPRSGR</sequence>
<proteinExistence type="predicted"/>
<dbReference type="PANTHER" id="PTHR40940">
    <property type="entry name" value="PROTEIN BATD-RELATED"/>
    <property type="match status" value="1"/>
</dbReference>
<reference evidence="4" key="2">
    <citation type="submission" date="2023-04" db="EMBL/GenBank/DDBJ databases">
        <authorList>
            <person name="Sun J.-Q."/>
        </authorList>
    </citation>
    <scope>NUCLEOTIDE SEQUENCE</scope>
    <source>
        <strain evidence="4">CC-YY355</strain>
    </source>
</reference>
<feature type="chain" id="PRO_5045958417" evidence="3">
    <location>
        <begin position="24"/>
        <end position="547"/>
    </location>
</feature>
<keyword evidence="2" id="KW-1133">Transmembrane helix</keyword>
<feature type="signal peptide" evidence="3">
    <location>
        <begin position="1"/>
        <end position="23"/>
    </location>
</feature>
<evidence type="ECO:0000313" key="4">
    <source>
        <dbReference type="EMBL" id="MDH7453220.1"/>
    </source>
</evidence>
<reference evidence="4" key="1">
    <citation type="journal article" date="2007" name="Int. J. Syst. Evol. Microbiol.">
        <title>Luteimonas composti sp. nov., a moderately thermophilic bacterium isolated from food waste.</title>
        <authorList>
            <person name="Young C.C."/>
            <person name="Kampfer P."/>
            <person name="Chen W.M."/>
            <person name="Yen W.S."/>
            <person name="Arun A.B."/>
            <person name="Lai W.A."/>
            <person name="Shen F.T."/>
            <person name="Rekha P.D."/>
            <person name="Lin K.Y."/>
            <person name="Chou J.H."/>
        </authorList>
    </citation>
    <scope>NUCLEOTIDE SEQUENCE</scope>
    <source>
        <strain evidence="4">CC-YY355</strain>
    </source>
</reference>
<dbReference type="EMBL" id="JARYGX010000019">
    <property type="protein sequence ID" value="MDH7453220.1"/>
    <property type="molecule type" value="Genomic_DNA"/>
</dbReference>
<gene>
    <name evidence="4" type="ORF">QF205_09095</name>
</gene>
<keyword evidence="5" id="KW-1185">Reference proteome</keyword>
<protein>
    <submittedName>
        <fullName evidence="4">BatD family protein</fullName>
    </submittedName>
</protein>
<evidence type="ECO:0000313" key="5">
    <source>
        <dbReference type="Proteomes" id="UP001160550"/>
    </source>
</evidence>
<organism evidence="4 5">
    <name type="scientific">Luteimonas composti</name>
    <dbReference type="NCBI Taxonomy" id="398257"/>
    <lineage>
        <taxon>Bacteria</taxon>
        <taxon>Pseudomonadati</taxon>
        <taxon>Pseudomonadota</taxon>
        <taxon>Gammaproteobacteria</taxon>
        <taxon>Lysobacterales</taxon>
        <taxon>Lysobacteraceae</taxon>
        <taxon>Luteimonas</taxon>
    </lineage>
</organism>
<evidence type="ECO:0000256" key="3">
    <source>
        <dbReference type="SAM" id="SignalP"/>
    </source>
</evidence>
<keyword evidence="2" id="KW-0472">Membrane</keyword>
<keyword evidence="3" id="KW-0732">Signal</keyword>
<dbReference type="RefSeq" id="WP_280942432.1">
    <property type="nucleotide sequence ID" value="NZ_JARYGX010000019.1"/>
</dbReference>
<feature type="region of interest" description="Disordered" evidence="1">
    <location>
        <begin position="521"/>
        <end position="547"/>
    </location>
</feature>
<dbReference type="Proteomes" id="UP001160550">
    <property type="component" value="Unassembled WGS sequence"/>
</dbReference>
<keyword evidence="2" id="KW-0812">Transmembrane</keyword>
<evidence type="ECO:0000256" key="2">
    <source>
        <dbReference type="SAM" id="Phobius"/>
    </source>
</evidence>
<accession>A0ABT6MSA1</accession>
<dbReference type="Pfam" id="PF13584">
    <property type="entry name" value="BatD"/>
    <property type="match status" value="1"/>
</dbReference>
<comment type="caution">
    <text evidence="4">The sequence shown here is derived from an EMBL/GenBank/DDBJ whole genome shotgun (WGS) entry which is preliminary data.</text>
</comment>
<feature type="transmembrane region" description="Helical" evidence="2">
    <location>
        <begin position="403"/>
        <end position="422"/>
    </location>
</feature>